<feature type="binding site" evidence="2">
    <location>
        <position position="384"/>
    </location>
    <ligand>
        <name>Zn(2+)</name>
        <dbReference type="ChEBI" id="CHEBI:29105"/>
        <note>catalytic</note>
    </ligand>
</feature>
<keyword evidence="7" id="KW-1185">Reference proteome</keyword>
<dbReference type="AlphaFoldDB" id="A0A428MGR0"/>
<dbReference type="InterPro" id="IPR034015">
    <property type="entry name" value="M1_LTA4H"/>
</dbReference>
<dbReference type="GO" id="GO:0008237">
    <property type="term" value="F:metallopeptidase activity"/>
    <property type="evidence" value="ECO:0007669"/>
    <property type="project" value="InterPro"/>
</dbReference>
<feature type="region of interest" description="Disordered" evidence="3">
    <location>
        <begin position="502"/>
        <end position="550"/>
    </location>
</feature>
<accession>A0A428MGR0</accession>
<feature type="compositionally biased region" description="Polar residues" evidence="3">
    <location>
        <begin position="508"/>
        <end position="542"/>
    </location>
</feature>
<comment type="cofactor">
    <cofactor evidence="2">
        <name>Zn(2+)</name>
        <dbReference type="ChEBI" id="CHEBI:29105"/>
    </cofactor>
    <text evidence="2">Binds 1 zinc ion per subunit.</text>
</comment>
<proteinExistence type="predicted"/>
<feature type="signal peptide" evidence="4">
    <location>
        <begin position="1"/>
        <end position="19"/>
    </location>
</feature>
<dbReference type="InterPro" id="IPR027268">
    <property type="entry name" value="Peptidase_M4/M1_CTD_sf"/>
</dbReference>
<dbReference type="Proteomes" id="UP000269669">
    <property type="component" value="Unassembled WGS sequence"/>
</dbReference>
<gene>
    <name evidence="6" type="ORF">EDE15_1607</name>
</gene>
<evidence type="ECO:0000256" key="4">
    <source>
        <dbReference type="SAM" id="SignalP"/>
    </source>
</evidence>
<feature type="region of interest" description="Disordered" evidence="3">
    <location>
        <begin position="571"/>
        <end position="590"/>
    </location>
</feature>
<name>A0A428MGR0_9BACT</name>
<dbReference type="Pfam" id="PF01433">
    <property type="entry name" value="Peptidase_M1"/>
    <property type="match status" value="1"/>
</dbReference>
<dbReference type="SUPFAM" id="SSF55486">
    <property type="entry name" value="Metalloproteases ('zincins'), catalytic domain"/>
    <property type="match status" value="1"/>
</dbReference>
<feature type="binding site" evidence="2">
    <location>
        <position position="365"/>
    </location>
    <ligand>
        <name>Zn(2+)</name>
        <dbReference type="ChEBI" id="CHEBI:29105"/>
        <note>catalytic</note>
    </ligand>
</feature>
<organism evidence="6 7">
    <name type="scientific">Edaphobacter aggregans</name>
    <dbReference type="NCBI Taxonomy" id="570835"/>
    <lineage>
        <taxon>Bacteria</taxon>
        <taxon>Pseudomonadati</taxon>
        <taxon>Acidobacteriota</taxon>
        <taxon>Terriglobia</taxon>
        <taxon>Terriglobales</taxon>
        <taxon>Acidobacteriaceae</taxon>
        <taxon>Edaphobacter</taxon>
    </lineage>
</organism>
<dbReference type="InterPro" id="IPR014782">
    <property type="entry name" value="Peptidase_M1_dom"/>
</dbReference>
<sequence length="759" mass="83964">MPRLPLAAALLLTPLALHAQISATNSPTGAPLSTRVVAYTIDARLDTDKKSLDATETLTYKNLTGQPLTTFPFHLYLNAFRPESTFTSETRFNGGIRDSFGDDYYPKEKLGSITISHIEADTYGDLTPTLHFIAPDDGNLLDHTVAEITLPRPLAPNDSVTFRLAFHDQFPLSVARNGYKRDFIMGGQWFPKTGVFWHGAWNCHQYHSTTEFFSDFGTYNVHLTVPNRYMVGASGVPTGEVGNPDNTKTLGFYGEDIHDFAFAASPNFVITNGTYLSALGPVQVHVLGLAAHPNIGQRYLDTTLKTLRKFEDWYGPYPYKIITVIDPEPGSEMQGMEYPTLFTADGSWTGPFSVAEITTEHEFGHQYWYGMVATNEFQEAWLDEGINSYTEVKVLAAILGRDTSALNRSWANFSDRDYQRLDYLAIPDFDPITRFAWLFRNDTSYGGVTYGKSATALATLEGIIGRDTMDEAMRTWYQRFRFTHPTTEDFLRTIEEVAIKNGKALPGSPTSSHNKATPNNQNGTPQNGASVPANSGVANGTGSVIPGEGSPLTNGVGVTIADDGTVLLNGGTRAAGSSANGPTAPLTQPQPFPTTPPLSPTGFPDYATAPITNSTLRPFFNQAIYGTQILDYAIDNVSSDPVQWWLPPSKDASQIEYRNAVHLHRKGDFILPVTVEIIFSDGTRLREHWNGIDRWTAFIYNRKATIRSAEIDPDHTVLLDKNFFNNSYTTTPNKIPARKLTNLWLTMQQLAAQLTAWLI</sequence>
<keyword evidence="4" id="KW-0732">Signal</keyword>
<evidence type="ECO:0000256" key="2">
    <source>
        <dbReference type="PIRSR" id="PIRSR634015-3"/>
    </source>
</evidence>
<keyword evidence="2" id="KW-0479">Metal-binding</keyword>
<evidence type="ECO:0000256" key="3">
    <source>
        <dbReference type="SAM" id="MobiDB-lite"/>
    </source>
</evidence>
<feature type="active site" description="Proton donor" evidence="1">
    <location>
        <position position="450"/>
    </location>
</feature>
<keyword evidence="2" id="KW-0862">Zinc</keyword>
<dbReference type="Gene3D" id="1.10.390.10">
    <property type="entry name" value="Neutral Protease Domain 2"/>
    <property type="match status" value="1"/>
</dbReference>
<dbReference type="PANTHER" id="PTHR45726">
    <property type="entry name" value="LEUKOTRIENE A-4 HYDROLASE"/>
    <property type="match status" value="1"/>
</dbReference>
<dbReference type="RefSeq" id="WP_260472734.1">
    <property type="nucleotide sequence ID" value="NZ_RSDW01000001.1"/>
</dbReference>
<evidence type="ECO:0000313" key="7">
    <source>
        <dbReference type="Proteomes" id="UP000269669"/>
    </source>
</evidence>
<evidence type="ECO:0000256" key="1">
    <source>
        <dbReference type="PIRSR" id="PIRSR634015-1"/>
    </source>
</evidence>
<protein>
    <recommendedName>
        <fullName evidence="5">Peptidase M1 membrane alanine aminopeptidase domain-containing protein</fullName>
    </recommendedName>
</protein>
<evidence type="ECO:0000313" key="6">
    <source>
        <dbReference type="EMBL" id="RSL16098.1"/>
    </source>
</evidence>
<dbReference type="PANTHER" id="PTHR45726:SF3">
    <property type="entry name" value="LEUKOTRIENE A-4 HYDROLASE"/>
    <property type="match status" value="1"/>
</dbReference>
<dbReference type="GO" id="GO:0008270">
    <property type="term" value="F:zinc ion binding"/>
    <property type="evidence" value="ECO:0007669"/>
    <property type="project" value="InterPro"/>
</dbReference>
<evidence type="ECO:0000259" key="5">
    <source>
        <dbReference type="Pfam" id="PF01433"/>
    </source>
</evidence>
<dbReference type="CDD" id="cd09604">
    <property type="entry name" value="M1_APN_like"/>
    <property type="match status" value="1"/>
</dbReference>
<feature type="domain" description="Peptidase M1 membrane alanine aminopeptidase" evidence="5">
    <location>
        <begin position="300"/>
        <end position="498"/>
    </location>
</feature>
<comment type="caution">
    <text evidence="6">The sequence shown here is derived from an EMBL/GenBank/DDBJ whole genome shotgun (WGS) entry which is preliminary data.</text>
</comment>
<feature type="chain" id="PRO_5019337795" description="Peptidase M1 membrane alanine aminopeptidase domain-containing protein" evidence="4">
    <location>
        <begin position="20"/>
        <end position="759"/>
    </location>
</feature>
<reference evidence="6 7" key="1">
    <citation type="submission" date="2018-12" db="EMBL/GenBank/DDBJ databases">
        <title>Sequencing of bacterial isolates from soil warming experiment in Harvard Forest, Massachusetts, USA.</title>
        <authorList>
            <person name="Deangelis K."/>
        </authorList>
    </citation>
    <scope>NUCLEOTIDE SEQUENCE [LARGE SCALE GENOMIC DNA]</scope>
    <source>
        <strain evidence="6 7">EB153</strain>
    </source>
</reference>
<feature type="active site" description="Proton acceptor" evidence="1">
    <location>
        <position position="362"/>
    </location>
</feature>
<dbReference type="EMBL" id="RSDW01000001">
    <property type="protein sequence ID" value="RSL16098.1"/>
    <property type="molecule type" value="Genomic_DNA"/>
</dbReference>
<feature type="binding site" evidence="2">
    <location>
        <position position="361"/>
    </location>
    <ligand>
        <name>Zn(2+)</name>
        <dbReference type="ChEBI" id="CHEBI:29105"/>
        <note>catalytic</note>
    </ligand>
</feature>